<dbReference type="Proteomes" id="UP000757232">
    <property type="component" value="Unassembled WGS sequence"/>
</dbReference>
<dbReference type="SUPFAM" id="SSF81383">
    <property type="entry name" value="F-box domain"/>
    <property type="match status" value="1"/>
</dbReference>
<protein>
    <recommendedName>
        <fullName evidence="2">F-box domain-containing protein</fullName>
    </recommendedName>
</protein>
<dbReference type="OrthoDB" id="3216782at2759"/>
<feature type="region of interest" description="Disordered" evidence="1">
    <location>
        <begin position="632"/>
        <end position="651"/>
    </location>
</feature>
<dbReference type="PROSITE" id="PS50181">
    <property type="entry name" value="FBOX"/>
    <property type="match status" value="1"/>
</dbReference>
<evidence type="ECO:0000256" key="1">
    <source>
        <dbReference type="SAM" id="MobiDB-lite"/>
    </source>
</evidence>
<dbReference type="AlphaFoldDB" id="A0A9Q5MZA9"/>
<dbReference type="InterPro" id="IPR001810">
    <property type="entry name" value="F-box_dom"/>
</dbReference>
<name>A0A9Q5MZA9_SANBA</name>
<dbReference type="EMBL" id="LNZH02000211">
    <property type="protein sequence ID" value="OCB85080.1"/>
    <property type="molecule type" value="Genomic_DNA"/>
</dbReference>
<proteinExistence type="predicted"/>
<accession>A0A9Q5MZA9</accession>
<gene>
    <name evidence="3" type="ORF">A7U60_g7705</name>
</gene>
<feature type="domain" description="F-box" evidence="2">
    <location>
        <begin position="31"/>
        <end position="77"/>
    </location>
</feature>
<comment type="caution">
    <text evidence="3">The sequence shown here is derived from an EMBL/GenBank/DDBJ whole genome shotgun (WGS) entry which is preliminary data.</text>
</comment>
<organism evidence="3 4">
    <name type="scientific">Sanghuangporus baumii</name>
    <name type="common">Phellinus baumii</name>
    <dbReference type="NCBI Taxonomy" id="108892"/>
    <lineage>
        <taxon>Eukaryota</taxon>
        <taxon>Fungi</taxon>
        <taxon>Dikarya</taxon>
        <taxon>Basidiomycota</taxon>
        <taxon>Agaricomycotina</taxon>
        <taxon>Agaricomycetes</taxon>
        <taxon>Hymenochaetales</taxon>
        <taxon>Hymenochaetaceae</taxon>
        <taxon>Sanghuangporus</taxon>
    </lineage>
</organism>
<evidence type="ECO:0000313" key="4">
    <source>
        <dbReference type="Proteomes" id="UP000757232"/>
    </source>
</evidence>
<feature type="compositionally biased region" description="Polar residues" evidence="1">
    <location>
        <begin position="632"/>
        <end position="643"/>
    </location>
</feature>
<evidence type="ECO:0000313" key="3">
    <source>
        <dbReference type="EMBL" id="OCB85080.1"/>
    </source>
</evidence>
<dbReference type="Pfam" id="PF12937">
    <property type="entry name" value="F-box-like"/>
    <property type="match status" value="1"/>
</dbReference>
<evidence type="ECO:0000259" key="2">
    <source>
        <dbReference type="PROSITE" id="PS50181"/>
    </source>
</evidence>
<dbReference type="SMART" id="SM00256">
    <property type="entry name" value="FBOX"/>
    <property type="match status" value="1"/>
</dbReference>
<dbReference type="Gene3D" id="1.20.1280.50">
    <property type="match status" value="1"/>
</dbReference>
<sequence length="651" mass="72960">MPRSKLFLLLSGLTPRSKRNDSTCRRQVQAIQLLDGLPADIILEIFLHLDLTDVLNLARVSRLFHDAAQSFTVWKNLAYKLMCRGRRISLHDRLSTSALTVEELRHSVLLAVAAEDSWLRPTPMHVARPRPVRLSDVDLDHASYIMKFTSQRHLVLPTKSGELVGWDTRTGASSGKYDMGVDSVLINVQGEYETRSLYWITGKISSDPELERNLHIKILRIQFPEPSSSDPVTFEVLGDLVTPWSLAAELHFLDASQRMICAVFLNEDTGSAGLHVVLNWETGLSYIFDTGIRYEYGRAVIGLHLSADKQSIIVRSEECGTEIRRAYLLSEMRSHASIWNPTRRTAQSLPLVHPAALSLSQWEHEHPSFDFAMAPHTVWLLPQWWPTFPGVPRRTSTIILYLALLEGPDGQTRRFWRAAQHYSEAVESSTADVDRVVYESTAMWSRKGKIEGGAPCSFARSVVDIGENAVTISLGHHGLPILAQSFNHLGWIEEAIEDESSEHESTSTLGKLRPQRLLAKARRRHRRAPKQRTRVLKLVTFPDPGISPVSPKCKLNKRSKKFGRRHDSICECTTLQPVTLDVPSSVLDNVYHMFLDPAAGTITLATIDNELHVYQYGMLAVPPVPEAGPSETDSCFSLKSTAPPSMPVVSL</sequence>
<keyword evidence="4" id="KW-1185">Reference proteome</keyword>
<dbReference type="InterPro" id="IPR036047">
    <property type="entry name" value="F-box-like_dom_sf"/>
</dbReference>
<reference evidence="3" key="1">
    <citation type="submission" date="2016-06" db="EMBL/GenBank/DDBJ databases">
        <title>Draft Genome sequence of the fungus Inonotus baumii.</title>
        <authorList>
            <person name="Zhu H."/>
            <person name="Lin W."/>
        </authorList>
    </citation>
    <scope>NUCLEOTIDE SEQUENCE</scope>
    <source>
        <strain evidence="3">821</strain>
    </source>
</reference>